<dbReference type="Proteomes" id="UP001158576">
    <property type="component" value="Chromosome 2"/>
</dbReference>
<proteinExistence type="predicted"/>
<evidence type="ECO:0000313" key="2">
    <source>
        <dbReference type="Proteomes" id="UP001158576"/>
    </source>
</evidence>
<organism evidence="1 2">
    <name type="scientific">Oikopleura dioica</name>
    <name type="common">Tunicate</name>
    <dbReference type="NCBI Taxonomy" id="34765"/>
    <lineage>
        <taxon>Eukaryota</taxon>
        <taxon>Metazoa</taxon>
        <taxon>Chordata</taxon>
        <taxon>Tunicata</taxon>
        <taxon>Appendicularia</taxon>
        <taxon>Copelata</taxon>
        <taxon>Oikopleuridae</taxon>
        <taxon>Oikopleura</taxon>
    </lineage>
</organism>
<dbReference type="Gene3D" id="2.60.40.10">
    <property type="entry name" value="Immunoglobulins"/>
    <property type="match status" value="1"/>
</dbReference>
<accession>A0ABN7TAD7</accession>
<keyword evidence="2" id="KW-1185">Reference proteome</keyword>
<sequence length="91" mass="10493">MLLTKYARQGPKREVTTVKRHQGRSFSFSCLRSDEAIFNGQARLVAEQEDNGNLVYTISAVSKSDEGEYWCSSAPERVFLLKLRRTHRNKQ</sequence>
<protein>
    <submittedName>
        <fullName evidence="1">Oidioi.mRNA.OKI2018_I69.chr2.g6536.t1.cds</fullName>
    </submittedName>
</protein>
<dbReference type="EMBL" id="OU015567">
    <property type="protein sequence ID" value="CAG5112309.1"/>
    <property type="molecule type" value="Genomic_DNA"/>
</dbReference>
<dbReference type="InterPro" id="IPR013783">
    <property type="entry name" value="Ig-like_fold"/>
</dbReference>
<gene>
    <name evidence="1" type="ORF">OKIOD_LOCUS15301</name>
</gene>
<evidence type="ECO:0000313" key="1">
    <source>
        <dbReference type="EMBL" id="CAG5112309.1"/>
    </source>
</evidence>
<name>A0ABN7TAD7_OIKDI</name>
<reference evidence="1 2" key="1">
    <citation type="submission" date="2021-04" db="EMBL/GenBank/DDBJ databases">
        <authorList>
            <person name="Bliznina A."/>
        </authorList>
    </citation>
    <scope>NUCLEOTIDE SEQUENCE [LARGE SCALE GENOMIC DNA]</scope>
</reference>